<dbReference type="Proteomes" id="UP001629953">
    <property type="component" value="Unassembled WGS sequence"/>
</dbReference>
<feature type="transmembrane region" description="Helical" evidence="12">
    <location>
        <begin position="161"/>
        <end position="183"/>
    </location>
</feature>
<evidence type="ECO:0000256" key="2">
    <source>
        <dbReference type="ARBA" id="ARBA00007942"/>
    </source>
</evidence>
<evidence type="ECO:0000256" key="11">
    <source>
        <dbReference type="ARBA" id="ARBA00039381"/>
    </source>
</evidence>
<dbReference type="PANTHER" id="PTHR32196">
    <property type="entry name" value="ABC TRANSPORTER PERMEASE PROTEIN YPHD-RELATED-RELATED"/>
    <property type="match status" value="1"/>
</dbReference>
<comment type="caution">
    <text evidence="13">The sequence shown here is derived from an EMBL/GenBank/DDBJ whole genome shotgun (WGS) entry which is preliminary data.</text>
</comment>
<evidence type="ECO:0000256" key="8">
    <source>
        <dbReference type="ARBA" id="ARBA00022989"/>
    </source>
</evidence>
<comment type="function">
    <text evidence="10">Part of the ABC transporter complex LsrABCD involved in autoinducer 2 (AI-2) import. Probably responsible for the translocation of the substrate across the membrane.</text>
</comment>
<keyword evidence="4" id="KW-0813">Transport</keyword>
<feature type="transmembrane region" description="Helical" evidence="12">
    <location>
        <begin position="44"/>
        <end position="60"/>
    </location>
</feature>
<comment type="similarity">
    <text evidence="2">Belongs to the binding-protein-dependent transport system permease family. AraH/RbsC subfamily.</text>
</comment>
<dbReference type="RefSeq" id="WP_408624951.1">
    <property type="nucleotide sequence ID" value="NZ_JBEQCT010000009.1"/>
</dbReference>
<keyword evidence="7 12" id="KW-0812">Transmembrane</keyword>
<evidence type="ECO:0000256" key="9">
    <source>
        <dbReference type="ARBA" id="ARBA00023136"/>
    </source>
</evidence>
<dbReference type="PANTHER" id="PTHR32196:SF71">
    <property type="entry name" value="AUTOINDUCER 2 IMPORT SYSTEM PERMEASE PROTEIN LSRD"/>
    <property type="match status" value="1"/>
</dbReference>
<name>A0ABW9GCH4_9GAMM</name>
<feature type="transmembrane region" description="Helical" evidence="12">
    <location>
        <begin position="65"/>
        <end position="82"/>
    </location>
</feature>
<feature type="transmembrane region" description="Helical" evidence="12">
    <location>
        <begin position="88"/>
        <end position="111"/>
    </location>
</feature>
<evidence type="ECO:0000256" key="7">
    <source>
        <dbReference type="ARBA" id="ARBA00022692"/>
    </source>
</evidence>
<protein>
    <recommendedName>
        <fullName evidence="11">Autoinducer 2 import system permease protein LsrD</fullName>
    </recommendedName>
</protein>
<gene>
    <name evidence="13" type="ORF">ABUE30_16345</name>
</gene>
<evidence type="ECO:0000313" key="13">
    <source>
        <dbReference type="EMBL" id="MFM2486603.1"/>
    </source>
</evidence>
<keyword evidence="5" id="KW-1003">Cell membrane</keyword>
<keyword evidence="14" id="KW-1185">Reference proteome</keyword>
<reference evidence="13 14" key="1">
    <citation type="journal article" date="2013" name="Int. J. Syst. Evol. Microbiol.">
        <title>Celerinatantimonas yamalensis sp. nov., a cold-adapted diazotrophic bacterium from a cold permafrost brine.</title>
        <authorList>
            <person name="Shcherbakova V."/>
            <person name="Chuvilskaya N."/>
            <person name="Rivkina E."/>
            <person name="Demidov N."/>
            <person name="Uchaeva V."/>
            <person name="Suetin S."/>
            <person name="Suzina N."/>
            <person name="Gilichinsky D."/>
        </authorList>
    </citation>
    <scope>NUCLEOTIDE SEQUENCE [LARGE SCALE GENOMIC DNA]</scope>
    <source>
        <strain evidence="13 14">C7</strain>
    </source>
</reference>
<feature type="transmembrane region" description="Helical" evidence="12">
    <location>
        <begin position="242"/>
        <end position="261"/>
    </location>
</feature>
<evidence type="ECO:0000256" key="4">
    <source>
        <dbReference type="ARBA" id="ARBA00022448"/>
    </source>
</evidence>
<dbReference type="EMBL" id="JBEQCT010000009">
    <property type="protein sequence ID" value="MFM2486603.1"/>
    <property type="molecule type" value="Genomic_DNA"/>
</dbReference>
<feature type="transmembrane region" description="Helical" evidence="12">
    <location>
        <begin position="12"/>
        <end position="32"/>
    </location>
</feature>
<organism evidence="13 14">
    <name type="scientific">Celerinatantimonas yamalensis</name>
    <dbReference type="NCBI Taxonomy" id="559956"/>
    <lineage>
        <taxon>Bacteria</taxon>
        <taxon>Pseudomonadati</taxon>
        <taxon>Pseudomonadota</taxon>
        <taxon>Gammaproteobacteria</taxon>
        <taxon>Celerinatantimonadaceae</taxon>
        <taxon>Celerinatantimonas</taxon>
    </lineage>
</organism>
<evidence type="ECO:0000256" key="1">
    <source>
        <dbReference type="ARBA" id="ARBA00004429"/>
    </source>
</evidence>
<dbReference type="CDD" id="cd06579">
    <property type="entry name" value="TM_PBP1_transp_AraH_like"/>
    <property type="match status" value="1"/>
</dbReference>
<evidence type="ECO:0000256" key="6">
    <source>
        <dbReference type="ARBA" id="ARBA00022519"/>
    </source>
</evidence>
<keyword evidence="8 12" id="KW-1133">Transmembrane helix</keyword>
<keyword evidence="9 12" id="KW-0472">Membrane</keyword>
<accession>A0ABW9GCH4</accession>
<dbReference type="InterPro" id="IPR001851">
    <property type="entry name" value="ABC_transp_permease"/>
</dbReference>
<feature type="transmembrane region" description="Helical" evidence="12">
    <location>
        <begin position="212"/>
        <end position="236"/>
    </location>
</feature>
<evidence type="ECO:0000313" key="14">
    <source>
        <dbReference type="Proteomes" id="UP001629953"/>
    </source>
</evidence>
<comment type="subunit">
    <text evidence="3">The complex is composed of two ATP-binding proteins (LsrA), two transmembrane proteins (LsrC and LsrD) and a solute-binding protein (LsrB).</text>
</comment>
<evidence type="ECO:0000256" key="10">
    <source>
        <dbReference type="ARBA" id="ARBA00025439"/>
    </source>
</evidence>
<evidence type="ECO:0000256" key="12">
    <source>
        <dbReference type="SAM" id="Phobius"/>
    </source>
</evidence>
<evidence type="ECO:0000256" key="3">
    <source>
        <dbReference type="ARBA" id="ARBA00011262"/>
    </source>
</evidence>
<proteinExistence type="inferred from homology"/>
<evidence type="ECO:0000256" key="5">
    <source>
        <dbReference type="ARBA" id="ARBA00022475"/>
    </source>
</evidence>
<keyword evidence="6" id="KW-0997">Cell inner membrane</keyword>
<sequence>MMKLKNISWEIWLLIIIVLEIVLFGLFNSRMFNLNVLLYGTNDFIYIAFLAVPLTMIIVSGGIDLSFGSVVGLCAISLGVLYKSDMPFYLAVIVTFIIGASCGLINALLIILTGVNPLVITLGTMYLYSGAALLISGTAGATGYEGISDFPAYVDSIANGAALGIPLPIIYFIGFVFIFYIVLHRLNFGRSIFFIGQNLRASRYSTINVNRITLISYMLMGISSAAVALMLVSYFGSARSDLGSSFLMPVITAAVLGGANIYGGSGSILGSALAAFLIGYLQQGLQMVGVSTEMSNAVSGGLLICVLIVKSVSHYSDTIMHYLKKSFRHVNREIKGSNEHVYKEQ</sequence>
<feature type="transmembrane region" description="Helical" evidence="12">
    <location>
        <begin position="297"/>
        <end position="315"/>
    </location>
</feature>
<feature type="transmembrane region" description="Helical" evidence="12">
    <location>
        <begin position="118"/>
        <end position="141"/>
    </location>
</feature>
<comment type="subcellular location">
    <subcellularLocation>
        <location evidence="1">Cell inner membrane</location>
        <topology evidence="1">Multi-pass membrane protein</topology>
    </subcellularLocation>
</comment>
<dbReference type="Pfam" id="PF02653">
    <property type="entry name" value="BPD_transp_2"/>
    <property type="match status" value="1"/>
</dbReference>